<keyword evidence="4" id="KW-1185">Reference proteome</keyword>
<dbReference type="Gene3D" id="2.30.30.140">
    <property type="match status" value="1"/>
</dbReference>
<evidence type="ECO:0000313" key="3">
    <source>
        <dbReference type="EMBL" id="KAK4396293.1"/>
    </source>
</evidence>
<dbReference type="EMBL" id="JACGWL010000008">
    <property type="protein sequence ID" value="KAK4396293.1"/>
    <property type="molecule type" value="Genomic_DNA"/>
</dbReference>
<dbReference type="Proteomes" id="UP001289374">
    <property type="component" value="Unassembled WGS sequence"/>
</dbReference>
<feature type="region of interest" description="Disordered" evidence="1">
    <location>
        <begin position="131"/>
        <end position="163"/>
    </location>
</feature>
<dbReference type="Pfam" id="PF21743">
    <property type="entry name" value="PTM_DIR17_Tudor"/>
    <property type="match status" value="1"/>
</dbReference>
<feature type="compositionally biased region" description="Basic and acidic residues" evidence="1">
    <location>
        <begin position="149"/>
        <end position="163"/>
    </location>
</feature>
<name>A0AAE1WMI3_9LAMI</name>
<dbReference type="AlphaFoldDB" id="A0AAE1WMI3"/>
<comment type="caution">
    <text evidence="3">The sequence shown here is derived from an EMBL/GenBank/DDBJ whole genome shotgun (WGS) entry which is preliminary data.</text>
</comment>
<dbReference type="CDD" id="cd20401">
    <property type="entry name" value="Tudor_AtPTM-like"/>
    <property type="match status" value="1"/>
</dbReference>
<evidence type="ECO:0000313" key="4">
    <source>
        <dbReference type="Proteomes" id="UP001289374"/>
    </source>
</evidence>
<reference evidence="3" key="2">
    <citation type="journal article" date="2024" name="Plant">
        <title>Genomic evolution and insights into agronomic trait innovations of Sesamum species.</title>
        <authorList>
            <person name="Miao H."/>
            <person name="Wang L."/>
            <person name="Qu L."/>
            <person name="Liu H."/>
            <person name="Sun Y."/>
            <person name="Le M."/>
            <person name="Wang Q."/>
            <person name="Wei S."/>
            <person name="Zheng Y."/>
            <person name="Lin W."/>
            <person name="Duan Y."/>
            <person name="Cao H."/>
            <person name="Xiong S."/>
            <person name="Wang X."/>
            <person name="Wei L."/>
            <person name="Li C."/>
            <person name="Ma Q."/>
            <person name="Ju M."/>
            <person name="Zhao R."/>
            <person name="Li G."/>
            <person name="Mu C."/>
            <person name="Tian Q."/>
            <person name="Mei H."/>
            <person name="Zhang T."/>
            <person name="Gao T."/>
            <person name="Zhang H."/>
        </authorList>
    </citation>
    <scope>NUCLEOTIDE SEQUENCE</scope>
    <source>
        <strain evidence="3">K16</strain>
    </source>
</reference>
<accession>A0AAE1WMI3</accession>
<feature type="domain" description="PTM/DIR17-like Tudor" evidence="2">
    <location>
        <begin position="64"/>
        <end position="111"/>
    </location>
</feature>
<reference evidence="3" key="1">
    <citation type="submission" date="2020-06" db="EMBL/GenBank/DDBJ databases">
        <authorList>
            <person name="Li T."/>
            <person name="Hu X."/>
            <person name="Zhang T."/>
            <person name="Song X."/>
            <person name="Zhang H."/>
            <person name="Dai N."/>
            <person name="Sheng W."/>
            <person name="Hou X."/>
            <person name="Wei L."/>
        </authorList>
    </citation>
    <scope>NUCLEOTIDE SEQUENCE</scope>
    <source>
        <strain evidence="3">K16</strain>
        <tissue evidence="3">Leaf</tissue>
    </source>
</reference>
<proteinExistence type="predicted"/>
<feature type="compositionally biased region" description="Basic residues" evidence="1">
    <location>
        <begin position="131"/>
        <end position="148"/>
    </location>
</feature>
<evidence type="ECO:0000259" key="2">
    <source>
        <dbReference type="Pfam" id="PF21743"/>
    </source>
</evidence>
<evidence type="ECO:0000256" key="1">
    <source>
        <dbReference type="SAM" id="MobiDB-lite"/>
    </source>
</evidence>
<protein>
    <submittedName>
        <fullName evidence="3">Dirigent protein 17</fullName>
    </submittedName>
</protein>
<dbReference type="PANTHER" id="PTHR37384">
    <property type="entry name" value="OS01G0835600 PROTEIN"/>
    <property type="match status" value="1"/>
</dbReference>
<organism evidence="3 4">
    <name type="scientific">Sesamum angolense</name>
    <dbReference type="NCBI Taxonomy" id="2727404"/>
    <lineage>
        <taxon>Eukaryota</taxon>
        <taxon>Viridiplantae</taxon>
        <taxon>Streptophyta</taxon>
        <taxon>Embryophyta</taxon>
        <taxon>Tracheophyta</taxon>
        <taxon>Spermatophyta</taxon>
        <taxon>Magnoliopsida</taxon>
        <taxon>eudicotyledons</taxon>
        <taxon>Gunneridae</taxon>
        <taxon>Pentapetalae</taxon>
        <taxon>asterids</taxon>
        <taxon>lamiids</taxon>
        <taxon>Lamiales</taxon>
        <taxon>Pedaliaceae</taxon>
        <taxon>Sesamum</taxon>
    </lineage>
</organism>
<gene>
    <name evidence="3" type="ORF">Sango_1465900</name>
</gene>
<sequence>MMEDKSNVDFIESSSAEVFEIPGEPAIVINGLPPLISRDADTLPCAVTDSQPQKLAVFGEWLEGREVRKLFGDRFFSGEVTQFDKEMGWYRVVYEDGDSEDLEWHELMEVLVPLDVNIPLKTLAIKIIKKRQKSAQKPTRSKVRTRRNGSHDGKGKEKENDAS</sequence>
<dbReference type="InterPro" id="IPR047365">
    <property type="entry name" value="Tudor_AtPTM-like"/>
</dbReference>
<dbReference type="PANTHER" id="PTHR37384:SF1">
    <property type="entry name" value="OS01G0835600 PROTEIN"/>
    <property type="match status" value="1"/>
</dbReference>